<evidence type="ECO:0000259" key="2">
    <source>
        <dbReference type="Pfam" id="PF01738"/>
    </source>
</evidence>
<dbReference type="InterPro" id="IPR029058">
    <property type="entry name" value="AB_hydrolase_fold"/>
</dbReference>
<gene>
    <name evidence="3" type="ORF">GCM10008955_41080</name>
</gene>
<dbReference type="EMBL" id="BMPP01000036">
    <property type="protein sequence ID" value="GGK43099.1"/>
    <property type="molecule type" value="Genomic_DNA"/>
</dbReference>
<dbReference type="SUPFAM" id="SSF53474">
    <property type="entry name" value="alpha/beta-Hydrolases"/>
    <property type="match status" value="1"/>
</dbReference>
<name>A0ABQ2F328_9DEIO</name>
<organism evidence="3 4">
    <name type="scientific">Deinococcus malanensis</name>
    <dbReference type="NCBI Taxonomy" id="1706855"/>
    <lineage>
        <taxon>Bacteria</taxon>
        <taxon>Thermotogati</taxon>
        <taxon>Deinococcota</taxon>
        <taxon>Deinococci</taxon>
        <taxon>Deinococcales</taxon>
        <taxon>Deinococcaceae</taxon>
        <taxon>Deinococcus</taxon>
    </lineage>
</organism>
<dbReference type="PANTHER" id="PTHR22946:SF0">
    <property type="entry name" value="DIENELACTONE HYDROLASE DOMAIN-CONTAINING PROTEIN"/>
    <property type="match status" value="1"/>
</dbReference>
<dbReference type="Pfam" id="PF01738">
    <property type="entry name" value="DLH"/>
    <property type="match status" value="1"/>
</dbReference>
<reference evidence="4" key="1">
    <citation type="journal article" date="2019" name="Int. J. Syst. Evol. Microbiol.">
        <title>The Global Catalogue of Microorganisms (GCM) 10K type strain sequencing project: providing services to taxonomists for standard genome sequencing and annotation.</title>
        <authorList>
            <consortium name="The Broad Institute Genomics Platform"/>
            <consortium name="The Broad Institute Genome Sequencing Center for Infectious Disease"/>
            <person name="Wu L."/>
            <person name="Ma J."/>
        </authorList>
    </citation>
    <scope>NUCLEOTIDE SEQUENCE [LARGE SCALE GENOMIC DNA]</scope>
    <source>
        <strain evidence="4">JCM 30331</strain>
    </source>
</reference>
<dbReference type="Proteomes" id="UP000647587">
    <property type="component" value="Unassembled WGS sequence"/>
</dbReference>
<accession>A0ABQ2F328</accession>
<keyword evidence="4" id="KW-1185">Reference proteome</keyword>
<dbReference type="RefSeq" id="WP_189012135.1">
    <property type="nucleotide sequence ID" value="NZ_BMPP01000036.1"/>
</dbReference>
<keyword evidence="1" id="KW-0732">Signal</keyword>
<feature type="domain" description="Dienelactone hydrolase" evidence="2">
    <location>
        <begin position="94"/>
        <end position="304"/>
    </location>
</feature>
<evidence type="ECO:0000313" key="3">
    <source>
        <dbReference type="EMBL" id="GGK43099.1"/>
    </source>
</evidence>
<dbReference type="InterPro" id="IPR002925">
    <property type="entry name" value="Dienelactn_hydro"/>
</dbReference>
<dbReference type="PANTHER" id="PTHR22946">
    <property type="entry name" value="DIENELACTONE HYDROLASE DOMAIN-CONTAINING PROTEIN-RELATED"/>
    <property type="match status" value="1"/>
</dbReference>
<dbReference type="PROSITE" id="PS51257">
    <property type="entry name" value="PROKAR_LIPOPROTEIN"/>
    <property type="match status" value="1"/>
</dbReference>
<evidence type="ECO:0000256" key="1">
    <source>
        <dbReference type="SAM" id="SignalP"/>
    </source>
</evidence>
<proteinExistence type="predicted"/>
<sequence>MRQVLNRLALTSALFAVACGGTIAQSAGKPAIGVDSCAAARPDFGGAATAADRALFTYDANAPLNLKKAVESTTNGVEVSAISFDSPDGGRVTGLLFDPVARSGTRPGIVLMHGAQGGARGMAGQGQGLAAHGAVVIAMDAPFARRGGQWRQFTPEDRAGQIQLMKDLHRAVDVLRARPNVDAARIAYLGFSYGGTMGVQFVGIERRLKAAVLVVADGGLVSHETGPGDVLLAGLPCATRVAWLRAMTPIEPIRFIPHASPTPLLLQNGRTDTLVPAADAKVLHNAAPAPKTIRWYDAGHGLNQQALVDRHEWLHGQIGLDLLRPPG</sequence>
<evidence type="ECO:0000313" key="4">
    <source>
        <dbReference type="Proteomes" id="UP000647587"/>
    </source>
</evidence>
<protein>
    <recommendedName>
        <fullName evidence="2">Dienelactone hydrolase domain-containing protein</fullName>
    </recommendedName>
</protein>
<dbReference type="InterPro" id="IPR050261">
    <property type="entry name" value="FrsA_esterase"/>
</dbReference>
<feature type="signal peptide" evidence="1">
    <location>
        <begin position="1"/>
        <end position="18"/>
    </location>
</feature>
<feature type="chain" id="PRO_5046062556" description="Dienelactone hydrolase domain-containing protein" evidence="1">
    <location>
        <begin position="19"/>
        <end position="327"/>
    </location>
</feature>
<dbReference type="Gene3D" id="3.40.50.1820">
    <property type="entry name" value="alpha/beta hydrolase"/>
    <property type="match status" value="1"/>
</dbReference>
<comment type="caution">
    <text evidence="3">The sequence shown here is derived from an EMBL/GenBank/DDBJ whole genome shotgun (WGS) entry which is preliminary data.</text>
</comment>